<dbReference type="Pfam" id="PF24883">
    <property type="entry name" value="NPHP3_N"/>
    <property type="match status" value="1"/>
</dbReference>
<reference evidence="3 4" key="1">
    <citation type="journal article" date="2019" name="Nat. Ecol. Evol.">
        <title>Megaphylogeny resolves global patterns of mushroom evolution.</title>
        <authorList>
            <person name="Varga T."/>
            <person name="Krizsan K."/>
            <person name="Foldi C."/>
            <person name="Dima B."/>
            <person name="Sanchez-Garcia M."/>
            <person name="Sanchez-Ramirez S."/>
            <person name="Szollosi G.J."/>
            <person name="Szarkandi J.G."/>
            <person name="Papp V."/>
            <person name="Albert L."/>
            <person name="Andreopoulos W."/>
            <person name="Angelini C."/>
            <person name="Antonin V."/>
            <person name="Barry K.W."/>
            <person name="Bougher N.L."/>
            <person name="Buchanan P."/>
            <person name="Buyck B."/>
            <person name="Bense V."/>
            <person name="Catcheside P."/>
            <person name="Chovatia M."/>
            <person name="Cooper J."/>
            <person name="Damon W."/>
            <person name="Desjardin D."/>
            <person name="Finy P."/>
            <person name="Geml J."/>
            <person name="Haridas S."/>
            <person name="Hughes K."/>
            <person name="Justo A."/>
            <person name="Karasinski D."/>
            <person name="Kautmanova I."/>
            <person name="Kiss B."/>
            <person name="Kocsube S."/>
            <person name="Kotiranta H."/>
            <person name="LaButti K.M."/>
            <person name="Lechner B.E."/>
            <person name="Liimatainen K."/>
            <person name="Lipzen A."/>
            <person name="Lukacs Z."/>
            <person name="Mihaltcheva S."/>
            <person name="Morgado L.N."/>
            <person name="Niskanen T."/>
            <person name="Noordeloos M.E."/>
            <person name="Ohm R.A."/>
            <person name="Ortiz-Santana B."/>
            <person name="Ovrebo C."/>
            <person name="Racz N."/>
            <person name="Riley R."/>
            <person name="Savchenko A."/>
            <person name="Shiryaev A."/>
            <person name="Soop K."/>
            <person name="Spirin V."/>
            <person name="Szebenyi C."/>
            <person name="Tomsovsky M."/>
            <person name="Tulloss R.E."/>
            <person name="Uehling J."/>
            <person name="Grigoriev I.V."/>
            <person name="Vagvolgyi C."/>
            <person name="Papp T."/>
            <person name="Martin F.M."/>
            <person name="Miettinen O."/>
            <person name="Hibbett D.S."/>
            <person name="Nagy L.G."/>
        </authorList>
    </citation>
    <scope>NUCLEOTIDE SEQUENCE [LARGE SCALE GENOMIC DNA]</scope>
    <source>
        <strain evidence="3 4">FP101781</strain>
    </source>
</reference>
<dbReference type="STRING" id="71717.A0A4Y7U1V2"/>
<dbReference type="PANTHER" id="PTHR10039">
    <property type="entry name" value="AMELOGENIN"/>
    <property type="match status" value="1"/>
</dbReference>
<dbReference type="Proteomes" id="UP000298030">
    <property type="component" value="Unassembled WGS sequence"/>
</dbReference>
<dbReference type="Gene3D" id="3.40.50.300">
    <property type="entry name" value="P-loop containing nucleotide triphosphate hydrolases"/>
    <property type="match status" value="1"/>
</dbReference>
<sequence>MAVPVEARRCLLQIDTLKTVSLEEYVSKGAAHNSHERGIDAPKCHPETRKAVQENILSHIGCGEERVLWLSGPAGAGKTAIMGSIAEECHARGWLAGSFFISASSMRSDRCSKRYLVPTLASHLLELNIPNLPAAILTSIAANPSVFDKRLDHQTEILILAPIREVCKTADLSKWPKVVLVDGVDECAADEAREYKTKHERQESKEANHREVLSSLVELTNDPSFPFRIVIASRPEHAIEGYFSSLPFGVVTQVFLDDKYSPEDDITLYAQAMLTKIGRDSGLLGQWYSQVGKALEIEDVPRHLAQQASGQFIYIATVIRYIQDKSGAPHKQLEHVLNWQPSNRSNPFAVLDTLYLGILQTSPNPARLGYKVFLESFPGEMEYLLSPLVSLVCIVGKNGEPDFHFYHKSLSDFLKDPQRCGAFHIPEHGIAEHINDRYIEVFKNKGPQGLTPHEEVLDRTLQDFCINLSHILDLPHKKQYDASHVDWWLSHLPPRQAEDAARRAFVNVHQNRQRGVFPTPFLQIPVLAL</sequence>
<feature type="domain" description="Nephrocystin 3-like N-terminal" evidence="2">
    <location>
        <begin position="63"/>
        <end position="234"/>
    </location>
</feature>
<dbReference type="InterPro" id="IPR056884">
    <property type="entry name" value="NPHP3-like_N"/>
</dbReference>
<gene>
    <name evidence="3" type="ORF">FA13DRAFT_1784811</name>
</gene>
<dbReference type="SUPFAM" id="SSF52540">
    <property type="entry name" value="P-loop containing nucleoside triphosphate hydrolases"/>
    <property type="match status" value="1"/>
</dbReference>
<dbReference type="EMBL" id="QPFP01000001">
    <property type="protein sequence ID" value="TEB40221.1"/>
    <property type="molecule type" value="Genomic_DNA"/>
</dbReference>
<dbReference type="OrthoDB" id="626167at2759"/>
<dbReference type="AlphaFoldDB" id="A0A4Y7U1V2"/>
<accession>A0A4Y7U1V2</accession>
<keyword evidence="1" id="KW-0677">Repeat</keyword>
<dbReference type="PANTHER" id="PTHR10039:SF14">
    <property type="entry name" value="NACHT DOMAIN-CONTAINING PROTEIN"/>
    <property type="match status" value="1"/>
</dbReference>
<name>A0A4Y7U1V2_COPMI</name>
<evidence type="ECO:0000313" key="4">
    <source>
        <dbReference type="Proteomes" id="UP000298030"/>
    </source>
</evidence>
<evidence type="ECO:0000313" key="3">
    <source>
        <dbReference type="EMBL" id="TEB40221.1"/>
    </source>
</evidence>
<proteinExistence type="predicted"/>
<keyword evidence="4" id="KW-1185">Reference proteome</keyword>
<protein>
    <recommendedName>
        <fullName evidence="2">Nephrocystin 3-like N-terminal domain-containing protein</fullName>
    </recommendedName>
</protein>
<organism evidence="3 4">
    <name type="scientific">Coprinellus micaceus</name>
    <name type="common">Glistening ink-cap mushroom</name>
    <name type="synonym">Coprinus micaceus</name>
    <dbReference type="NCBI Taxonomy" id="71717"/>
    <lineage>
        <taxon>Eukaryota</taxon>
        <taxon>Fungi</taxon>
        <taxon>Dikarya</taxon>
        <taxon>Basidiomycota</taxon>
        <taxon>Agaricomycotina</taxon>
        <taxon>Agaricomycetes</taxon>
        <taxon>Agaricomycetidae</taxon>
        <taxon>Agaricales</taxon>
        <taxon>Agaricineae</taxon>
        <taxon>Psathyrellaceae</taxon>
        <taxon>Coprinellus</taxon>
    </lineage>
</organism>
<comment type="caution">
    <text evidence="3">The sequence shown here is derived from an EMBL/GenBank/DDBJ whole genome shotgun (WGS) entry which is preliminary data.</text>
</comment>
<evidence type="ECO:0000256" key="1">
    <source>
        <dbReference type="ARBA" id="ARBA00022737"/>
    </source>
</evidence>
<evidence type="ECO:0000259" key="2">
    <source>
        <dbReference type="Pfam" id="PF24883"/>
    </source>
</evidence>
<dbReference type="InterPro" id="IPR027417">
    <property type="entry name" value="P-loop_NTPase"/>
</dbReference>